<name>A0ABP7J231_9ACTN</name>
<dbReference type="EMBL" id="BAABAH010000017">
    <property type="protein sequence ID" value="GAA3831785.1"/>
    <property type="molecule type" value="Genomic_DNA"/>
</dbReference>
<keyword evidence="1" id="KW-0472">Membrane</keyword>
<feature type="transmembrane region" description="Helical" evidence="1">
    <location>
        <begin position="73"/>
        <end position="96"/>
    </location>
</feature>
<evidence type="ECO:0000313" key="2">
    <source>
        <dbReference type="EMBL" id="GAA3831785.1"/>
    </source>
</evidence>
<evidence type="ECO:0000256" key="1">
    <source>
        <dbReference type="SAM" id="Phobius"/>
    </source>
</evidence>
<sequence length="235" mass="24085">MSQPPPPPPFPHAQPQQPGNGLAVAALVLGIVSLVLAAIPIVNLLGAVAALVGVGLGIAGIRRGRTVGRGTAMAGWGTGLSAVAVVVSVTITFIAIRYLGDLLDFVEPPDPSVAIGEEFHTDDGDLVVRVTSASCADTDELAATTCTFTFDARNASDRYIFLDGVRVKGVVSGHWQDAYLEGNTALDPGDTSTITGSLDIYDGKLEGLAFDADDASSHSAVVVDASAAWAQSEGK</sequence>
<keyword evidence="1" id="KW-1133">Transmembrane helix</keyword>
<keyword evidence="1" id="KW-0812">Transmembrane</keyword>
<organism evidence="2 3">
    <name type="scientific">Nocardioides panacisoli</name>
    <dbReference type="NCBI Taxonomy" id="627624"/>
    <lineage>
        <taxon>Bacteria</taxon>
        <taxon>Bacillati</taxon>
        <taxon>Actinomycetota</taxon>
        <taxon>Actinomycetes</taxon>
        <taxon>Propionibacteriales</taxon>
        <taxon>Nocardioidaceae</taxon>
        <taxon>Nocardioides</taxon>
    </lineage>
</organism>
<protein>
    <recommendedName>
        <fullName evidence="4">DUF4190 domain-containing protein</fullName>
    </recommendedName>
</protein>
<reference evidence="3" key="1">
    <citation type="journal article" date="2019" name="Int. J. Syst. Evol. Microbiol.">
        <title>The Global Catalogue of Microorganisms (GCM) 10K type strain sequencing project: providing services to taxonomists for standard genome sequencing and annotation.</title>
        <authorList>
            <consortium name="The Broad Institute Genomics Platform"/>
            <consortium name="The Broad Institute Genome Sequencing Center for Infectious Disease"/>
            <person name="Wu L."/>
            <person name="Ma J."/>
        </authorList>
    </citation>
    <scope>NUCLEOTIDE SEQUENCE [LARGE SCALE GENOMIC DNA]</scope>
    <source>
        <strain evidence="3">JCM 16953</strain>
    </source>
</reference>
<comment type="caution">
    <text evidence="2">The sequence shown here is derived from an EMBL/GenBank/DDBJ whole genome shotgun (WGS) entry which is preliminary data.</text>
</comment>
<proteinExistence type="predicted"/>
<dbReference type="RefSeq" id="WP_344778119.1">
    <property type="nucleotide sequence ID" value="NZ_BAABAH010000017.1"/>
</dbReference>
<accession>A0ABP7J231</accession>
<dbReference type="Proteomes" id="UP001501821">
    <property type="component" value="Unassembled WGS sequence"/>
</dbReference>
<evidence type="ECO:0008006" key="4">
    <source>
        <dbReference type="Google" id="ProtNLM"/>
    </source>
</evidence>
<gene>
    <name evidence="2" type="ORF">GCM10022242_36270</name>
</gene>
<evidence type="ECO:0000313" key="3">
    <source>
        <dbReference type="Proteomes" id="UP001501821"/>
    </source>
</evidence>
<keyword evidence="3" id="KW-1185">Reference proteome</keyword>
<feature type="transmembrane region" description="Helical" evidence="1">
    <location>
        <begin position="20"/>
        <end position="39"/>
    </location>
</feature>